<protein>
    <submittedName>
        <fullName evidence="1">Phenylacetate-CoA ligase</fullName>
    </submittedName>
</protein>
<sequence>MSTYYDDLETRSQDAREAAQLSALNDLLGRHKLDPLESLSDLATLPVLRKADLVERQAANPPFGGLPVANVAHVFQSPGPIYEPGGITHDWWRMGRFLHAARVGPGDIVQNCFGYHLTPAGHIFESGARAVGATVLPAGVGQTELQVRAARDVKVTAYAGTPDYLKVILEKADEMGVELGITKAGVGGGALFPSLRQYYADRGIACLQCYATADLGNVAYESSAMEGMILDEHVIVEIVTPGTGDPVEPGEVGEIVVTTLNPDYPLVRFATGDLSAILPGESPCGRTNTRIKGWMGRADQTTKIKGMFVRPEQVAALVAKHPEIARARVVASREGERDVMTVRLETEATDPAAFESSVADVLKLRGTVEIVPIGGLPRDGLVIEDARSYD</sequence>
<dbReference type="GO" id="GO:0016874">
    <property type="term" value="F:ligase activity"/>
    <property type="evidence" value="ECO:0007669"/>
    <property type="project" value="UniProtKB-KW"/>
</dbReference>
<accession>A0A1H3MAK0</accession>
<keyword evidence="2" id="KW-1185">Reference proteome</keyword>
<dbReference type="InterPro" id="IPR045851">
    <property type="entry name" value="AMP-bd_C_sf"/>
</dbReference>
<dbReference type="OrthoDB" id="580775at2"/>
<evidence type="ECO:0000313" key="1">
    <source>
        <dbReference type="EMBL" id="SDY73318.1"/>
    </source>
</evidence>
<evidence type="ECO:0000313" key="2">
    <source>
        <dbReference type="Proteomes" id="UP000199286"/>
    </source>
</evidence>
<dbReference type="AlphaFoldDB" id="A0A1H3MAK0"/>
<proteinExistence type="predicted"/>
<dbReference type="PANTHER" id="PTHR43845:SF1">
    <property type="entry name" value="BLR5969 PROTEIN"/>
    <property type="match status" value="1"/>
</dbReference>
<dbReference type="EMBL" id="FNPF01000016">
    <property type="protein sequence ID" value="SDY73318.1"/>
    <property type="molecule type" value="Genomic_DNA"/>
</dbReference>
<dbReference type="InterPro" id="IPR042099">
    <property type="entry name" value="ANL_N_sf"/>
</dbReference>
<reference evidence="1 2" key="1">
    <citation type="submission" date="2016-10" db="EMBL/GenBank/DDBJ databases">
        <authorList>
            <person name="de Groot N.N."/>
        </authorList>
    </citation>
    <scope>NUCLEOTIDE SEQUENCE [LARGE SCALE GENOMIC DNA]</scope>
    <source>
        <strain evidence="1 2">DSM 26880</strain>
    </source>
</reference>
<dbReference type="SUPFAM" id="SSF56801">
    <property type="entry name" value="Acetyl-CoA synthetase-like"/>
    <property type="match status" value="1"/>
</dbReference>
<dbReference type="PANTHER" id="PTHR43845">
    <property type="entry name" value="BLR5969 PROTEIN"/>
    <property type="match status" value="1"/>
</dbReference>
<dbReference type="Proteomes" id="UP000199286">
    <property type="component" value="Unassembled WGS sequence"/>
</dbReference>
<dbReference type="Gene3D" id="3.30.300.30">
    <property type="match status" value="1"/>
</dbReference>
<dbReference type="Gene3D" id="3.40.50.12780">
    <property type="entry name" value="N-terminal domain of ligase-like"/>
    <property type="match status" value="1"/>
</dbReference>
<dbReference type="RefSeq" id="WP_089884901.1">
    <property type="nucleotide sequence ID" value="NZ_FNPF01000016.1"/>
</dbReference>
<organism evidence="1 2">
    <name type="scientific">Citreimonas salinaria</name>
    <dbReference type="NCBI Taxonomy" id="321339"/>
    <lineage>
        <taxon>Bacteria</taxon>
        <taxon>Pseudomonadati</taxon>
        <taxon>Pseudomonadota</taxon>
        <taxon>Alphaproteobacteria</taxon>
        <taxon>Rhodobacterales</taxon>
        <taxon>Roseobacteraceae</taxon>
        <taxon>Citreimonas</taxon>
    </lineage>
</organism>
<keyword evidence="1" id="KW-0436">Ligase</keyword>
<gene>
    <name evidence="1" type="ORF">SAMN05444340_11642</name>
</gene>
<name>A0A1H3MAK0_9RHOB</name>
<dbReference type="STRING" id="321339.SAMN05444340_11642"/>